<evidence type="ECO:0000313" key="2">
    <source>
        <dbReference type="Proteomes" id="UP001226434"/>
    </source>
</evidence>
<protein>
    <submittedName>
        <fullName evidence="1">Uncharacterized protein</fullName>
    </submittedName>
</protein>
<organism evidence="1 2">
    <name type="scientific">Pinibacter soli</name>
    <dbReference type="NCBI Taxonomy" id="3044211"/>
    <lineage>
        <taxon>Bacteria</taxon>
        <taxon>Pseudomonadati</taxon>
        <taxon>Bacteroidota</taxon>
        <taxon>Chitinophagia</taxon>
        <taxon>Chitinophagales</taxon>
        <taxon>Chitinophagaceae</taxon>
        <taxon>Pinibacter</taxon>
    </lineage>
</organism>
<accession>A0ABT6R751</accession>
<sequence>MAHNINFNLTTGKHSFFSVQEKAWHGLGTIVENYPTSKEAIEFAGLNYTVEKRQLFTYDLLI</sequence>
<comment type="caution">
    <text evidence="1">The sequence shown here is derived from an EMBL/GenBank/DDBJ whole genome shotgun (WGS) entry which is preliminary data.</text>
</comment>
<dbReference type="RefSeq" id="WP_282332525.1">
    <property type="nucleotide sequence ID" value="NZ_JASBRG010000001.1"/>
</dbReference>
<proteinExistence type="predicted"/>
<keyword evidence="2" id="KW-1185">Reference proteome</keyword>
<gene>
    <name evidence="1" type="ORF">QJ048_01365</name>
</gene>
<name>A0ABT6R751_9BACT</name>
<dbReference type="EMBL" id="JASBRG010000001">
    <property type="protein sequence ID" value="MDI3318397.1"/>
    <property type="molecule type" value="Genomic_DNA"/>
</dbReference>
<dbReference type="Proteomes" id="UP001226434">
    <property type="component" value="Unassembled WGS sequence"/>
</dbReference>
<reference evidence="1 2" key="1">
    <citation type="submission" date="2023-05" db="EMBL/GenBank/DDBJ databases">
        <title>Genome sequence of Pinibacter sp. MAH-24.</title>
        <authorList>
            <person name="Huq M.A."/>
        </authorList>
    </citation>
    <scope>NUCLEOTIDE SEQUENCE [LARGE SCALE GENOMIC DNA]</scope>
    <source>
        <strain evidence="1 2">MAH-24</strain>
    </source>
</reference>
<evidence type="ECO:0000313" key="1">
    <source>
        <dbReference type="EMBL" id="MDI3318397.1"/>
    </source>
</evidence>